<dbReference type="PANTHER" id="PTHR38479">
    <property type="entry name" value="LMO0824 PROTEIN"/>
    <property type="match status" value="1"/>
</dbReference>
<dbReference type="GO" id="GO:0003677">
    <property type="term" value="F:DNA binding"/>
    <property type="evidence" value="ECO:0007669"/>
    <property type="project" value="UniProtKB-KW"/>
</dbReference>
<evidence type="ECO:0000313" key="2">
    <source>
        <dbReference type="Proteomes" id="UP001501035"/>
    </source>
</evidence>
<name>A0ABP6L284_9ACTN</name>
<evidence type="ECO:0000313" key="1">
    <source>
        <dbReference type="EMBL" id="GAA3027590.1"/>
    </source>
</evidence>
<dbReference type="PANTHER" id="PTHR38479:SF2">
    <property type="entry name" value="WINGED HELIX DNA-BINDING DOMAIN-CONTAINING PROTEIN"/>
    <property type="match status" value="1"/>
</dbReference>
<protein>
    <submittedName>
        <fullName evidence="1">Winged helix DNA-binding domain-containing protein</fullName>
    </submittedName>
</protein>
<accession>A0ABP6L284</accession>
<proteinExistence type="predicted"/>
<reference evidence="2" key="1">
    <citation type="journal article" date="2019" name="Int. J. Syst. Evol. Microbiol.">
        <title>The Global Catalogue of Microorganisms (GCM) 10K type strain sequencing project: providing services to taxonomists for standard genome sequencing and annotation.</title>
        <authorList>
            <consortium name="The Broad Institute Genomics Platform"/>
            <consortium name="The Broad Institute Genome Sequencing Center for Infectious Disease"/>
            <person name="Wu L."/>
            <person name="Ma J."/>
        </authorList>
    </citation>
    <scope>NUCLEOTIDE SEQUENCE [LARGE SCALE GENOMIC DNA]</scope>
    <source>
        <strain evidence="2">JCM 14234</strain>
    </source>
</reference>
<keyword evidence="1" id="KW-0238">DNA-binding</keyword>
<sequence>MAVRPRITDEQRRARQWHRQLLDRHEAPPTVAAVADRLVALHATTASTVYLSTWARAPQLTVGDVDAALYEHRSVVKHLGMRRTLFVTSQDVLDEVLGAVSARVAASERTNMLRDLRRSPDIDDPDTWIDTACAAALAALDAGGPQPTRQLRAAVPILAQRIEGPADSSWGGPMQMGSRILNYLAASGQIVRGPDDGPWYTSRITWGPMARWLGREPAGLSLDQGHLGLIERWLRVFGPGTETDIAWWLGSTKTAVRRTLAQLQVVEVDLDDGQTGYVLPDDAETADPAPDDDAVTLLPELDPTTMGHKQRGFFLGETEKLLFDRNGNGGTTAWWRGQVVGGWLPRPAGDARGPGIELVLCDKVPARVERALRARGDELARWCAPAPVPRGLYLGPAQKAAGHQNR</sequence>
<comment type="caution">
    <text evidence="1">The sequence shown here is derived from an EMBL/GenBank/DDBJ whole genome shotgun (WGS) entry which is preliminary data.</text>
</comment>
<dbReference type="Proteomes" id="UP001501035">
    <property type="component" value="Unassembled WGS sequence"/>
</dbReference>
<keyword evidence="2" id="KW-1185">Reference proteome</keyword>
<dbReference type="RefSeq" id="WP_290704583.1">
    <property type="nucleotide sequence ID" value="NZ_BAAAVS010000011.1"/>
</dbReference>
<dbReference type="Pfam" id="PF06224">
    <property type="entry name" value="AlkZ-like"/>
    <property type="match status" value="1"/>
</dbReference>
<dbReference type="InterPro" id="IPR009351">
    <property type="entry name" value="AlkZ-like"/>
</dbReference>
<gene>
    <name evidence="1" type="ORF">GCM10010528_06730</name>
</gene>
<organism evidence="1 2">
    <name type="scientific">Gordonia defluvii</name>
    <dbReference type="NCBI Taxonomy" id="283718"/>
    <lineage>
        <taxon>Bacteria</taxon>
        <taxon>Bacillati</taxon>
        <taxon>Actinomycetota</taxon>
        <taxon>Actinomycetes</taxon>
        <taxon>Mycobacteriales</taxon>
        <taxon>Gordoniaceae</taxon>
        <taxon>Gordonia</taxon>
    </lineage>
</organism>
<dbReference type="EMBL" id="BAAAVS010000011">
    <property type="protein sequence ID" value="GAA3027590.1"/>
    <property type="molecule type" value="Genomic_DNA"/>
</dbReference>